<organism evidence="2 3">
    <name type="scientific">Parabacteroides acidifaciens</name>
    <dbReference type="NCBI Taxonomy" id="2290935"/>
    <lineage>
        <taxon>Bacteria</taxon>
        <taxon>Pseudomonadati</taxon>
        <taxon>Bacteroidota</taxon>
        <taxon>Bacteroidia</taxon>
        <taxon>Bacteroidales</taxon>
        <taxon>Tannerellaceae</taxon>
        <taxon>Parabacteroides</taxon>
    </lineage>
</organism>
<dbReference type="Gene3D" id="3.30.1360.180">
    <property type="match status" value="1"/>
</dbReference>
<evidence type="ECO:0000313" key="2">
    <source>
        <dbReference type="EMBL" id="RDU48167.1"/>
    </source>
</evidence>
<reference evidence="2 3" key="1">
    <citation type="submission" date="2018-07" db="EMBL/GenBank/DDBJ databases">
        <title>Parabacteroides acidifaciens nov. sp., isolated from human feces.</title>
        <authorList>
            <person name="Wang Y.J."/>
        </authorList>
    </citation>
    <scope>NUCLEOTIDE SEQUENCE [LARGE SCALE GENOMIC DNA]</scope>
    <source>
        <strain evidence="2 3">426-9</strain>
    </source>
</reference>
<protein>
    <submittedName>
        <fullName evidence="2">Alkaline phosphatase family protein</fullName>
    </submittedName>
</protein>
<reference evidence="1 4" key="2">
    <citation type="submission" date="2020-08" db="EMBL/GenBank/DDBJ databases">
        <title>Genome public.</title>
        <authorList>
            <person name="Liu C."/>
            <person name="Sun Q."/>
        </authorList>
    </citation>
    <scope>NUCLEOTIDE SEQUENCE [LARGE SCALE GENOMIC DNA]</scope>
    <source>
        <strain evidence="1 4">426_9</strain>
    </source>
</reference>
<evidence type="ECO:0000313" key="3">
    <source>
        <dbReference type="Proteomes" id="UP000256321"/>
    </source>
</evidence>
<gene>
    <name evidence="2" type="ORF">DWU89_15805</name>
    <name evidence="1" type="ORF">H8784_15435</name>
</gene>
<accession>A0A3D8HCB1</accession>
<dbReference type="PANTHER" id="PTHR10151:SF120">
    <property type="entry name" value="BIS(5'-ADENOSYL)-TRIPHOSPHATASE"/>
    <property type="match status" value="1"/>
</dbReference>
<dbReference type="AlphaFoldDB" id="A0A3D8HCB1"/>
<name>A0A3D8HCB1_9BACT</name>
<dbReference type="PROSITE" id="PS51257">
    <property type="entry name" value="PROKAR_LIPOPROTEIN"/>
    <property type="match status" value="1"/>
</dbReference>
<dbReference type="Proteomes" id="UP000629596">
    <property type="component" value="Unassembled WGS sequence"/>
</dbReference>
<dbReference type="SUPFAM" id="SSF53649">
    <property type="entry name" value="Alkaline phosphatase-like"/>
    <property type="match status" value="1"/>
</dbReference>
<dbReference type="Pfam" id="PF01663">
    <property type="entry name" value="Phosphodiest"/>
    <property type="match status" value="1"/>
</dbReference>
<dbReference type="Proteomes" id="UP000256321">
    <property type="component" value="Unassembled WGS sequence"/>
</dbReference>
<dbReference type="CDD" id="cd16018">
    <property type="entry name" value="Enpp"/>
    <property type="match status" value="1"/>
</dbReference>
<dbReference type="GO" id="GO:0016787">
    <property type="term" value="F:hydrolase activity"/>
    <property type="evidence" value="ECO:0007669"/>
    <property type="project" value="UniProtKB-ARBA"/>
</dbReference>
<dbReference type="EMBL" id="JACRTI010000046">
    <property type="protein sequence ID" value="MBC8603106.1"/>
    <property type="molecule type" value="Genomic_DNA"/>
</dbReference>
<dbReference type="EMBL" id="QREV01000046">
    <property type="protein sequence ID" value="RDU48167.1"/>
    <property type="molecule type" value="Genomic_DNA"/>
</dbReference>
<dbReference type="PANTHER" id="PTHR10151">
    <property type="entry name" value="ECTONUCLEOTIDE PYROPHOSPHATASE/PHOSPHODIESTERASE"/>
    <property type="match status" value="1"/>
</dbReference>
<dbReference type="InterPro" id="IPR002591">
    <property type="entry name" value="Phosphodiest/P_Trfase"/>
</dbReference>
<comment type="caution">
    <text evidence="2">The sequence shown here is derived from an EMBL/GenBank/DDBJ whole genome shotgun (WGS) entry which is preliminary data.</text>
</comment>
<dbReference type="Gene3D" id="3.40.720.10">
    <property type="entry name" value="Alkaline Phosphatase, subunit A"/>
    <property type="match status" value="1"/>
</dbReference>
<dbReference type="InterPro" id="IPR017850">
    <property type="entry name" value="Alkaline_phosphatase_core_sf"/>
</dbReference>
<dbReference type="RefSeq" id="WP_115500598.1">
    <property type="nucleotide sequence ID" value="NZ_JACRTI010000046.1"/>
</dbReference>
<keyword evidence="4" id="KW-1185">Reference proteome</keyword>
<sequence length="403" mass="45505">MYRFLTVILIGLFSIIYLSIAGCTAHSKKEHYVVVLSMDGFRSDYPLHAHTPTLDSLARVGVKAAFRPSFPSVTFPNHYSMATGLHPDHHGLVSNFFYAPDLDSIYLLGKPNPDFFGGEPIWNTAEKQGVRTASFYWVGSEYPIQGRQPSVWKPFDKNVPFSDRADSVIAWLQLPEKVRPHLIMWYMEEPDAIGHKVGPDAAETLSTVEELDRILGDFFAKARKLKIFNKIDFIVLSDHGMATIHPENFVNLSDYLPRDSFEYVFDGVPTLLYPKPTYTDSAYAILKRVPHITVWKKNEIPEKYVYGKNPRVGDLFVQPDVGTYVLFRPGARSTLAATHGYDNYAPEMEAIFYAAGPSFKQNVELPVMANVNLYLMIARLLNLQPAPNDGDSAVVSTLFRKEK</sequence>
<evidence type="ECO:0000313" key="4">
    <source>
        <dbReference type="Proteomes" id="UP000629596"/>
    </source>
</evidence>
<proteinExistence type="predicted"/>
<evidence type="ECO:0000313" key="1">
    <source>
        <dbReference type="EMBL" id="MBC8603106.1"/>
    </source>
</evidence>